<organism evidence="2 3">
    <name type="scientific">Penicillium argentinense</name>
    <dbReference type="NCBI Taxonomy" id="1131581"/>
    <lineage>
        <taxon>Eukaryota</taxon>
        <taxon>Fungi</taxon>
        <taxon>Dikarya</taxon>
        <taxon>Ascomycota</taxon>
        <taxon>Pezizomycotina</taxon>
        <taxon>Eurotiomycetes</taxon>
        <taxon>Eurotiomycetidae</taxon>
        <taxon>Eurotiales</taxon>
        <taxon>Aspergillaceae</taxon>
        <taxon>Penicillium</taxon>
    </lineage>
</organism>
<accession>A0A9W9G1R4</accession>
<evidence type="ECO:0000256" key="1">
    <source>
        <dbReference type="SAM" id="MobiDB-lite"/>
    </source>
</evidence>
<dbReference type="RefSeq" id="XP_056478443.1">
    <property type="nucleotide sequence ID" value="XM_056613402.1"/>
</dbReference>
<feature type="region of interest" description="Disordered" evidence="1">
    <location>
        <begin position="181"/>
        <end position="205"/>
    </location>
</feature>
<gene>
    <name evidence="2" type="ORF">N7532_000908</name>
</gene>
<comment type="caution">
    <text evidence="2">The sequence shown here is derived from an EMBL/GenBank/DDBJ whole genome shotgun (WGS) entry which is preliminary data.</text>
</comment>
<dbReference type="GeneID" id="81352381"/>
<feature type="region of interest" description="Disordered" evidence="1">
    <location>
        <begin position="1"/>
        <end position="74"/>
    </location>
</feature>
<sequence length="494" mass="56324">MPRKHPSQLNCPQRSHPRFSADDAEERTREHQRQNRARRRAVKTSNDALVTPVEDERWAESPHVLSEEEGPEHPNEREIIASDLDHARRVRFAHDKYEDPQVTHRRRLDAIRAKKYRNRRKNEQCVGANTSTRYTPAIGPPCAEPACTDQVIEAAPSLSPAPPSPLLEAVMESGLRDDVNDSACGMAASPGDETLANETSEDDIEYDRHHQDDPVELGLADDEGCETVPQIPEWYVEDPPHLVHNNSSSTDLEYATEKLAQQFLVGIHGCSAQKHRESLAAHIEGEESCNHHKLDQLFHHAIPRTLDKSQLFPRQALQEETPLGPDQWREIFSGTTPQYRDGKPKQVCLHAERSQKMPSMTSFDVDSILGFVDSPAVAVHGIRFYSAPQYYQNIHSDVHITIKREAGSHQRPRLLTSRLKDVPHFLFARVEGADFLTLHIFFPHLPHHCDFTRLTDEQFSRWFDQIFYPALRQVCAVDNLMHVLAVQTKSIRIN</sequence>
<proteinExistence type="predicted"/>
<dbReference type="EMBL" id="JAPQKI010000002">
    <property type="protein sequence ID" value="KAJ5110373.1"/>
    <property type="molecule type" value="Genomic_DNA"/>
</dbReference>
<name>A0A9W9G1R4_9EURO</name>
<dbReference type="Proteomes" id="UP001149074">
    <property type="component" value="Unassembled WGS sequence"/>
</dbReference>
<keyword evidence="3" id="KW-1185">Reference proteome</keyword>
<dbReference type="AlphaFoldDB" id="A0A9W9G1R4"/>
<dbReference type="OrthoDB" id="5369347at2759"/>
<evidence type="ECO:0000313" key="3">
    <source>
        <dbReference type="Proteomes" id="UP001149074"/>
    </source>
</evidence>
<evidence type="ECO:0000313" key="2">
    <source>
        <dbReference type="EMBL" id="KAJ5110373.1"/>
    </source>
</evidence>
<reference evidence="2" key="1">
    <citation type="submission" date="2022-11" db="EMBL/GenBank/DDBJ databases">
        <authorList>
            <person name="Petersen C."/>
        </authorList>
    </citation>
    <scope>NUCLEOTIDE SEQUENCE</scope>
    <source>
        <strain evidence="2">IBT 30761</strain>
    </source>
</reference>
<protein>
    <submittedName>
        <fullName evidence="2">Uncharacterized protein</fullName>
    </submittedName>
</protein>
<reference evidence="2" key="2">
    <citation type="journal article" date="2023" name="IMA Fungus">
        <title>Comparative genomic study of the Penicillium genus elucidates a diverse pangenome and 15 lateral gene transfer events.</title>
        <authorList>
            <person name="Petersen C."/>
            <person name="Sorensen T."/>
            <person name="Nielsen M.R."/>
            <person name="Sondergaard T.E."/>
            <person name="Sorensen J.L."/>
            <person name="Fitzpatrick D.A."/>
            <person name="Frisvad J.C."/>
            <person name="Nielsen K.L."/>
        </authorList>
    </citation>
    <scope>NUCLEOTIDE SEQUENCE</scope>
    <source>
        <strain evidence="2">IBT 30761</strain>
    </source>
</reference>